<dbReference type="GO" id="GO:0005730">
    <property type="term" value="C:nucleolus"/>
    <property type="evidence" value="ECO:0007669"/>
    <property type="project" value="TreeGrafter"/>
</dbReference>
<protein>
    <submittedName>
        <fullName evidence="5">G-patch domain-containing protein</fullName>
    </submittedName>
</protein>
<evidence type="ECO:0000313" key="5">
    <source>
        <dbReference type="EMBL" id="KAF5190675.1"/>
    </source>
</evidence>
<evidence type="ECO:0000259" key="4">
    <source>
        <dbReference type="PROSITE" id="PS50174"/>
    </source>
</evidence>
<dbReference type="GO" id="GO:0003676">
    <property type="term" value="F:nucleic acid binding"/>
    <property type="evidence" value="ECO:0007669"/>
    <property type="project" value="InterPro"/>
</dbReference>
<dbReference type="InterPro" id="IPR000467">
    <property type="entry name" value="G_patch_dom"/>
</dbReference>
<dbReference type="AlphaFoldDB" id="A0A7J6W2Z1"/>
<sequence>MAAPEAPVCYVGVTRDSAAFRLMKQMGWEEGEGLGKDKQGIKGHVRVKNKQDTTGVGLDKVNNWAFDTSQFDNILKRLKVQVAERDDDDDDDKVVEKESSEEVDTEIDTPKQKQEQVVKVTRARGRYQKRERGKLVNAYSSKDLEGILVTKVKEDMEPGSDQAGELDSTTISESLASESVEFCSEAGNAAETVPDQWWGNKFGFISGGFLGAQSAAKKSLKSSEAEPNKRTQFFEQDQENLYKLVQDKSTTGKQGLGIKGQSKKIAGCDWKGKKTSFSDSENDDSVDLEASVKRKHSEDLCLEKSDEPKLKLRKLCKRLLLQVPDESLKLKKLKVLIEEHLPSAFSAFSSKRGALSYLKEKLEASGKFNVEGKKVSLSS</sequence>
<evidence type="ECO:0000256" key="1">
    <source>
        <dbReference type="ARBA" id="ARBA00004123"/>
    </source>
</evidence>
<feature type="region of interest" description="Disordered" evidence="3">
    <location>
        <begin position="83"/>
        <end position="113"/>
    </location>
</feature>
<dbReference type="InterPro" id="IPR058719">
    <property type="entry name" value="WHD_LYAR"/>
</dbReference>
<reference evidence="5 6" key="1">
    <citation type="submission" date="2020-06" db="EMBL/GenBank/DDBJ databases">
        <title>Transcriptomic and genomic resources for Thalictrum thalictroides and T. hernandezii: Facilitating candidate gene discovery in an emerging model plant lineage.</title>
        <authorList>
            <person name="Arias T."/>
            <person name="Riano-Pachon D.M."/>
            <person name="Di Stilio V.S."/>
        </authorList>
    </citation>
    <scope>NUCLEOTIDE SEQUENCE [LARGE SCALE GENOMIC DNA]</scope>
    <source>
        <strain evidence="6">cv. WT478/WT964</strain>
        <tissue evidence="5">Leaves</tissue>
    </source>
</reference>
<dbReference type="PROSITE" id="PS50174">
    <property type="entry name" value="G_PATCH"/>
    <property type="match status" value="1"/>
</dbReference>
<dbReference type="InterPro" id="IPR050656">
    <property type="entry name" value="PINX1"/>
</dbReference>
<dbReference type="Pfam" id="PF01585">
    <property type="entry name" value="G-patch"/>
    <property type="match status" value="1"/>
</dbReference>
<dbReference type="Proteomes" id="UP000554482">
    <property type="component" value="Unassembled WGS sequence"/>
</dbReference>
<name>A0A7J6W2Z1_THATH</name>
<proteinExistence type="predicted"/>
<feature type="domain" description="G-patch" evidence="4">
    <location>
        <begin position="15"/>
        <end position="61"/>
    </location>
</feature>
<organism evidence="5 6">
    <name type="scientific">Thalictrum thalictroides</name>
    <name type="common">Rue-anemone</name>
    <name type="synonym">Anemone thalictroides</name>
    <dbReference type="NCBI Taxonomy" id="46969"/>
    <lineage>
        <taxon>Eukaryota</taxon>
        <taxon>Viridiplantae</taxon>
        <taxon>Streptophyta</taxon>
        <taxon>Embryophyta</taxon>
        <taxon>Tracheophyta</taxon>
        <taxon>Spermatophyta</taxon>
        <taxon>Magnoliopsida</taxon>
        <taxon>Ranunculales</taxon>
        <taxon>Ranunculaceae</taxon>
        <taxon>Thalictroideae</taxon>
        <taxon>Thalictrum</taxon>
    </lineage>
</organism>
<dbReference type="EMBL" id="JABWDY010023798">
    <property type="protein sequence ID" value="KAF5190675.1"/>
    <property type="molecule type" value="Genomic_DNA"/>
</dbReference>
<evidence type="ECO:0000256" key="2">
    <source>
        <dbReference type="ARBA" id="ARBA00023242"/>
    </source>
</evidence>
<evidence type="ECO:0000313" key="6">
    <source>
        <dbReference type="Proteomes" id="UP000554482"/>
    </source>
</evidence>
<comment type="caution">
    <text evidence="5">The sequence shown here is derived from an EMBL/GenBank/DDBJ whole genome shotgun (WGS) entry which is preliminary data.</text>
</comment>
<dbReference type="PANTHER" id="PTHR23149:SF9">
    <property type="entry name" value="G PATCH DOMAIN-CONTAINING PROTEIN 4"/>
    <property type="match status" value="1"/>
</dbReference>
<dbReference type="PANTHER" id="PTHR23149">
    <property type="entry name" value="G PATCH DOMAIN CONTAINING PROTEIN"/>
    <property type="match status" value="1"/>
</dbReference>
<dbReference type="OrthoDB" id="29523at2759"/>
<dbReference type="Pfam" id="PF25879">
    <property type="entry name" value="WHD_LYAR"/>
    <property type="match status" value="1"/>
</dbReference>
<accession>A0A7J6W2Z1</accession>
<comment type="subcellular location">
    <subcellularLocation>
        <location evidence="1">Nucleus</location>
    </subcellularLocation>
</comment>
<gene>
    <name evidence="5" type="ORF">FRX31_019736</name>
</gene>
<dbReference type="SMART" id="SM00443">
    <property type="entry name" value="G_patch"/>
    <property type="match status" value="1"/>
</dbReference>
<keyword evidence="6" id="KW-1185">Reference proteome</keyword>
<evidence type="ECO:0000256" key="3">
    <source>
        <dbReference type="SAM" id="MobiDB-lite"/>
    </source>
</evidence>
<keyword evidence="2" id="KW-0539">Nucleus</keyword>